<gene>
    <name evidence="1" type="ORF">GGD88_000928</name>
</gene>
<evidence type="ECO:0000313" key="2">
    <source>
        <dbReference type="Proteomes" id="UP000555728"/>
    </source>
</evidence>
<dbReference type="RefSeq" id="WP_184432187.1">
    <property type="nucleotide sequence ID" value="NZ_JACIGI010000005.1"/>
</dbReference>
<dbReference type="AlphaFoldDB" id="A0A7W6WJH1"/>
<sequence>MDALTRVHDHRTAARPRRAAPLGALLLGLALLPPALVPATPAAAARCPGEDRPVQVRLDTRFDTARLDHTRGRDTINRLHQKTLEGEATIPTHGSAVGLTTTRSEFRFNTRTQYYRRSDGRYCVYLRAVEAELNQVDTMVYVSREFPKGSCNYNVTYQHEKKHVGIYYFTQKDYAPRIRAALARLVRNVNPRIVRSPADARTVHAAEINAGIAPLLAEMEAERKRRNALLDTPENYAAERAKCPTW</sequence>
<name>A0A7W6WJH1_9PROT</name>
<accession>A0A7W6WJH1</accession>
<comment type="caution">
    <text evidence="1">The sequence shown here is derived from an EMBL/GenBank/DDBJ whole genome shotgun (WGS) entry which is preliminary data.</text>
</comment>
<proteinExistence type="predicted"/>
<protein>
    <recommendedName>
        <fullName evidence="3">DUF922 domain-containing protein</fullName>
    </recommendedName>
</protein>
<organism evidence="1 2">
    <name type="scientific">Roseospira goensis</name>
    <dbReference type="NCBI Taxonomy" id="391922"/>
    <lineage>
        <taxon>Bacteria</taxon>
        <taxon>Pseudomonadati</taxon>
        <taxon>Pseudomonadota</taxon>
        <taxon>Alphaproteobacteria</taxon>
        <taxon>Rhodospirillales</taxon>
        <taxon>Rhodospirillaceae</taxon>
        <taxon>Roseospira</taxon>
    </lineage>
</organism>
<dbReference type="EMBL" id="JACIGI010000005">
    <property type="protein sequence ID" value="MBB4285211.1"/>
    <property type="molecule type" value="Genomic_DNA"/>
</dbReference>
<evidence type="ECO:0000313" key="1">
    <source>
        <dbReference type="EMBL" id="MBB4285211.1"/>
    </source>
</evidence>
<reference evidence="1 2" key="1">
    <citation type="submission" date="2020-08" db="EMBL/GenBank/DDBJ databases">
        <title>Genome sequencing of Purple Non-Sulfur Bacteria from various extreme environments.</title>
        <authorList>
            <person name="Mayer M."/>
        </authorList>
    </citation>
    <scope>NUCLEOTIDE SEQUENCE [LARGE SCALE GENOMIC DNA]</scope>
    <source>
        <strain evidence="1 2">JA135</strain>
    </source>
</reference>
<evidence type="ECO:0008006" key="3">
    <source>
        <dbReference type="Google" id="ProtNLM"/>
    </source>
</evidence>
<keyword evidence="2" id="KW-1185">Reference proteome</keyword>
<dbReference type="Proteomes" id="UP000555728">
    <property type="component" value="Unassembled WGS sequence"/>
</dbReference>